<evidence type="ECO:0000313" key="1">
    <source>
        <dbReference type="EMBL" id="CAG7824878.1"/>
    </source>
</evidence>
<sequence length="196" mass="21570">MGLLPTASVIIPDRIAPKEARCLLDTSAQENFVTNELAKKLRLPRTKIKVGFVAAGGQGLTTLGTTTFRVQSTRDSQNSIKIQAYILATIASELPHQEIDISTFDHPKNIELADMLYNKPAKIDILLGVTVVARIMRDRKARIGHSGSPNAYYTDLGWIVMGSVAATSPRSVMVIYGSNPSLEHTMETFWTIEELQ</sequence>
<proteinExistence type="predicted"/>
<dbReference type="OrthoDB" id="6621660at2759"/>
<keyword evidence="2" id="KW-1185">Reference proteome</keyword>
<gene>
    <name evidence="1" type="ORF">AFUS01_LOCUS35014</name>
</gene>
<evidence type="ECO:0008006" key="3">
    <source>
        <dbReference type="Google" id="ProtNLM"/>
    </source>
</evidence>
<protein>
    <recommendedName>
        <fullName evidence="3">Peptidase A2 domain-containing protein</fullName>
    </recommendedName>
</protein>
<comment type="caution">
    <text evidence="1">The sequence shown here is derived from an EMBL/GenBank/DDBJ whole genome shotgun (WGS) entry which is preliminary data.</text>
</comment>
<name>A0A8J2PLA5_9HEXA</name>
<dbReference type="AlphaFoldDB" id="A0A8J2PLA5"/>
<reference evidence="1" key="1">
    <citation type="submission" date="2021-06" db="EMBL/GenBank/DDBJ databases">
        <authorList>
            <person name="Hodson N. C."/>
            <person name="Mongue J. A."/>
            <person name="Jaron S. K."/>
        </authorList>
    </citation>
    <scope>NUCLEOTIDE SEQUENCE</scope>
</reference>
<dbReference type="Proteomes" id="UP000708208">
    <property type="component" value="Unassembled WGS sequence"/>
</dbReference>
<feature type="non-terminal residue" evidence="1">
    <location>
        <position position="196"/>
    </location>
</feature>
<dbReference type="EMBL" id="CAJVCH010534328">
    <property type="protein sequence ID" value="CAG7824878.1"/>
    <property type="molecule type" value="Genomic_DNA"/>
</dbReference>
<accession>A0A8J2PLA5</accession>
<organism evidence="1 2">
    <name type="scientific">Allacma fusca</name>
    <dbReference type="NCBI Taxonomy" id="39272"/>
    <lineage>
        <taxon>Eukaryota</taxon>
        <taxon>Metazoa</taxon>
        <taxon>Ecdysozoa</taxon>
        <taxon>Arthropoda</taxon>
        <taxon>Hexapoda</taxon>
        <taxon>Collembola</taxon>
        <taxon>Symphypleona</taxon>
        <taxon>Sminthuridae</taxon>
        <taxon>Allacma</taxon>
    </lineage>
</organism>
<evidence type="ECO:0000313" key="2">
    <source>
        <dbReference type="Proteomes" id="UP000708208"/>
    </source>
</evidence>